<dbReference type="PROSITE" id="PS51180">
    <property type="entry name" value="BRO1"/>
    <property type="match status" value="1"/>
</dbReference>
<dbReference type="Gene3D" id="1.20.140.50">
    <property type="entry name" value="alix/aip1 like domains"/>
    <property type="match status" value="2"/>
</dbReference>
<feature type="domain" description="BRO1" evidence="3">
    <location>
        <begin position="3"/>
        <end position="380"/>
    </location>
</feature>
<dbReference type="InterPro" id="IPR038499">
    <property type="entry name" value="BRO1_sf"/>
</dbReference>
<dbReference type="InterPro" id="IPR004328">
    <property type="entry name" value="BRO1_dom"/>
</dbReference>
<evidence type="ECO:0000256" key="2">
    <source>
        <dbReference type="SAM" id="MobiDB-lite"/>
    </source>
</evidence>
<dbReference type="Gene3D" id="1.25.40.280">
    <property type="entry name" value="alix/aip1 like domains"/>
    <property type="match status" value="1"/>
</dbReference>
<protein>
    <recommendedName>
        <fullName evidence="3">BRO1 domain-containing protein</fullName>
    </recommendedName>
</protein>
<dbReference type="CDD" id="cd09241">
    <property type="entry name" value="BRO1_ScRim20-like"/>
    <property type="match status" value="1"/>
</dbReference>
<organism evidence="4 5">
    <name type="scientific">Naumovozyma dairenensis (strain ATCC 10597 / BCRC 20456 / CBS 421 / NBRC 0211 / NRRL Y-12639)</name>
    <name type="common">Saccharomyces dairenensis</name>
    <dbReference type="NCBI Taxonomy" id="1071378"/>
    <lineage>
        <taxon>Eukaryota</taxon>
        <taxon>Fungi</taxon>
        <taxon>Dikarya</taxon>
        <taxon>Ascomycota</taxon>
        <taxon>Saccharomycotina</taxon>
        <taxon>Saccharomycetes</taxon>
        <taxon>Saccharomycetales</taxon>
        <taxon>Saccharomycetaceae</taxon>
        <taxon>Naumovozyma</taxon>
    </lineage>
</organism>
<dbReference type="STRING" id="1071378.G0WAY5"/>
<dbReference type="GO" id="GO:0005777">
    <property type="term" value="C:peroxisome"/>
    <property type="evidence" value="ECO:0007669"/>
    <property type="project" value="EnsemblFungi"/>
</dbReference>
<feature type="region of interest" description="Disordered" evidence="2">
    <location>
        <begin position="582"/>
        <end position="606"/>
    </location>
</feature>
<dbReference type="HOGENOM" id="CLU_007181_3_1_1"/>
<dbReference type="GO" id="GO:0016485">
    <property type="term" value="P:protein processing"/>
    <property type="evidence" value="ECO:0007669"/>
    <property type="project" value="EnsemblFungi"/>
</dbReference>
<dbReference type="InterPro" id="IPR025304">
    <property type="entry name" value="ALIX_V_dom"/>
</dbReference>
<dbReference type="GO" id="GO:0005768">
    <property type="term" value="C:endosome"/>
    <property type="evidence" value="ECO:0007669"/>
    <property type="project" value="TreeGrafter"/>
</dbReference>
<dbReference type="PANTHER" id="PTHR23030:SF39">
    <property type="entry name" value="PROGRAMMED CELL DEATH 6-INTERACTING PROTEIN"/>
    <property type="match status" value="1"/>
</dbReference>
<dbReference type="Pfam" id="PF03097">
    <property type="entry name" value="BRO1"/>
    <property type="match status" value="1"/>
</dbReference>
<dbReference type="Pfam" id="PF13949">
    <property type="entry name" value="ALIX_LYPXL_bnd"/>
    <property type="match status" value="2"/>
</dbReference>
<dbReference type="Gene3D" id="1.20.120.560">
    <property type="entry name" value="alix/aip1 in complex with the ypdl late domain"/>
    <property type="match status" value="1"/>
</dbReference>
<comment type="similarity">
    <text evidence="1">Belongs to the palA/RIM20 family.</text>
</comment>
<dbReference type="RefSeq" id="XP_003670148.1">
    <property type="nucleotide sequence ID" value="XM_003670100.1"/>
</dbReference>
<evidence type="ECO:0000313" key="4">
    <source>
        <dbReference type="EMBL" id="CCD24905.1"/>
    </source>
</evidence>
<gene>
    <name evidence="4" type="primary">NDAI0E00890</name>
    <name evidence="4" type="ordered locus">NDAI_0E00890</name>
</gene>
<dbReference type="GeneID" id="11498623"/>
<dbReference type="Proteomes" id="UP000000689">
    <property type="component" value="Chromosome 5"/>
</dbReference>
<dbReference type="OMA" id="VSHAEEM"/>
<keyword evidence="5" id="KW-1185">Reference proteome</keyword>
<dbReference type="OrthoDB" id="64867at2759"/>
<name>G0WAY5_NAUDC</name>
<dbReference type="PANTHER" id="PTHR23030">
    <property type="entry name" value="PCD6 INTERACTING PROTEIN-RELATED"/>
    <property type="match status" value="1"/>
</dbReference>
<dbReference type="AlphaFoldDB" id="G0WAY5"/>
<dbReference type="GO" id="GO:0001403">
    <property type="term" value="P:invasive growth in response to glucose limitation"/>
    <property type="evidence" value="ECO:0007669"/>
    <property type="project" value="EnsemblFungi"/>
</dbReference>
<evidence type="ECO:0000313" key="5">
    <source>
        <dbReference type="Proteomes" id="UP000000689"/>
    </source>
</evidence>
<feature type="compositionally biased region" description="Basic and acidic residues" evidence="2">
    <location>
        <begin position="589"/>
        <end position="606"/>
    </location>
</feature>
<accession>G0WAY5</accession>
<sequence length="672" mass="78145">MSELLAIPFKRSLQIDLNSELSKLIDFTTYQTSSFFQNDLQLISNNRNLILNPDLSIESLNLLKTYYQQICQLERKFPSNQIEFSWFQTLSLKSTGSSYKSFQWEKLNILYNIGALYSFLAIDTTATTGDDESLKLKCNYFQSSATVFDYLFSLHESNPTTEEYKLMDKHTIHALKYLMLAQAQECFWFKATLSNNYKDSLISRLSSQIVVYYKSALKWSKLSSLIRKDWCDHIESKIHYFNAVTLYRRALTFGSEKEYGSMIRALLSSQSEIKSCKLDSRASFQRKIEQELKDMERDNDFIHLQLVPDTIPTTIKPADMVKVFPIEEVIPMAPSTTTTTLFNDLIPITVMESSEAYNERQNTYIIENVINPLLALNKILKDSVKTKLTDIDTPIGLKNVSHEELFEIESSFTDLETNNPSIESYLTNIRQLLQSESHLDDQYRSKHGTLHWTLPESKVVNSSFFEKLDILQKYLNDAKLTDKNNRELFGTIDVNLLTSPIKLPPSNNPILIRAQQLINERESRITEIKLKSDNHKVLPKIISEYKKNGEHNLESVFMDHLKYFHDDLKFVQEEKRRNSELIQDIEDENEKKNEKESQSQTRMERLDPRKLYIEDLQHSSNLLNELKQNIIEGAKFYVDLAKSTNQLLHATQQFVSNRKEEAEALDNKLMTV</sequence>
<dbReference type="EMBL" id="HE580271">
    <property type="protein sequence ID" value="CCD24905.1"/>
    <property type="molecule type" value="Genomic_DNA"/>
</dbReference>
<dbReference type="SMART" id="SM01041">
    <property type="entry name" value="BRO1"/>
    <property type="match status" value="1"/>
</dbReference>
<reference evidence="4 5" key="1">
    <citation type="journal article" date="2011" name="Proc. Natl. Acad. Sci. U.S.A.">
        <title>Evolutionary erosion of yeast sex chromosomes by mating-type switching accidents.</title>
        <authorList>
            <person name="Gordon J.L."/>
            <person name="Armisen D."/>
            <person name="Proux-Wera E."/>
            <person name="Oheigeartaigh S.S."/>
            <person name="Byrne K.P."/>
            <person name="Wolfe K.H."/>
        </authorList>
    </citation>
    <scope>NUCLEOTIDE SEQUENCE [LARGE SCALE GENOMIC DNA]</scope>
    <source>
        <strain evidence="5">ATCC 10597 / BCRC 20456 / CBS 421 / NBRC 0211 / NRRL Y-12639</strain>
    </source>
</reference>
<dbReference type="eggNOG" id="KOG2220">
    <property type="taxonomic scope" value="Eukaryota"/>
</dbReference>
<proteinExistence type="inferred from homology"/>
<evidence type="ECO:0000256" key="1">
    <source>
        <dbReference type="ARBA" id="ARBA00038154"/>
    </source>
</evidence>
<dbReference type="KEGG" id="ndi:NDAI_0E00890"/>
<evidence type="ECO:0000259" key="3">
    <source>
        <dbReference type="PROSITE" id="PS51180"/>
    </source>
</evidence>
<dbReference type="GO" id="GO:0030435">
    <property type="term" value="P:sporulation resulting in formation of a cellular spore"/>
    <property type="evidence" value="ECO:0007669"/>
    <property type="project" value="EnsemblFungi"/>
</dbReference>